<dbReference type="STRING" id="582667.SAMN05192568_1001273"/>
<dbReference type="Pfam" id="PF13622">
    <property type="entry name" value="4HBT_3"/>
    <property type="match status" value="1"/>
</dbReference>
<comment type="catalytic activity">
    <reaction evidence="6">
        <text>a fatty acyl-CoA + H2O = a fatty acid + CoA + H(+)</text>
        <dbReference type="Rhea" id="RHEA:16781"/>
        <dbReference type="ChEBI" id="CHEBI:15377"/>
        <dbReference type="ChEBI" id="CHEBI:15378"/>
        <dbReference type="ChEBI" id="CHEBI:28868"/>
        <dbReference type="ChEBI" id="CHEBI:57287"/>
        <dbReference type="ChEBI" id="CHEBI:77636"/>
        <dbReference type="EC" id="3.1.2.20"/>
    </reaction>
    <physiologicalReaction direction="left-to-right" evidence="6">
        <dbReference type="Rhea" id="RHEA:16782"/>
    </physiologicalReaction>
</comment>
<reference evidence="12" key="1">
    <citation type="submission" date="2016-10" db="EMBL/GenBank/DDBJ databases">
        <authorList>
            <person name="Varghese N."/>
            <person name="Submissions S."/>
        </authorList>
    </citation>
    <scope>NUCLEOTIDE SEQUENCE [LARGE SCALE GENOMIC DNA]</scope>
    <source>
        <strain evidence="12">BL36</strain>
    </source>
</reference>
<keyword evidence="3" id="KW-0378">Hydrolase</keyword>
<dbReference type="InterPro" id="IPR049449">
    <property type="entry name" value="TesB_ACOT8-like_N"/>
</dbReference>
<dbReference type="EC" id="3.1.2.20" evidence="5"/>
<name>A0A1I4FDT7_9HYPH</name>
<feature type="domain" description="Acyl-CoA thioesterase 2 C-terminal" evidence="9">
    <location>
        <begin position="191"/>
        <end position="293"/>
    </location>
</feature>
<evidence type="ECO:0000259" key="9">
    <source>
        <dbReference type="Pfam" id="PF02551"/>
    </source>
</evidence>
<dbReference type="InterPro" id="IPR042171">
    <property type="entry name" value="Acyl-CoA_hotdog"/>
</dbReference>
<dbReference type="PANTHER" id="PTHR11066">
    <property type="entry name" value="ACYL-COA THIOESTERASE"/>
    <property type="match status" value="1"/>
</dbReference>
<evidence type="ECO:0000256" key="5">
    <source>
        <dbReference type="ARBA" id="ARBA00038894"/>
    </source>
</evidence>
<keyword evidence="12" id="KW-1185">Reference proteome</keyword>
<evidence type="ECO:0000259" key="10">
    <source>
        <dbReference type="Pfam" id="PF13622"/>
    </source>
</evidence>
<feature type="domain" description="Acyl-CoA thioesterase-like N-terminal HotDog" evidence="10">
    <location>
        <begin position="41"/>
        <end position="116"/>
    </location>
</feature>
<evidence type="ECO:0000256" key="3">
    <source>
        <dbReference type="ARBA" id="ARBA00022801"/>
    </source>
</evidence>
<evidence type="ECO:0000256" key="7">
    <source>
        <dbReference type="ARBA" id="ARBA00071120"/>
    </source>
</evidence>
<comment type="subunit">
    <text evidence="2">Homotetramer.</text>
</comment>
<evidence type="ECO:0000256" key="6">
    <source>
        <dbReference type="ARBA" id="ARBA00050943"/>
    </source>
</evidence>
<dbReference type="NCBIfam" id="TIGR00189">
    <property type="entry name" value="tesB"/>
    <property type="match status" value="1"/>
</dbReference>
<dbReference type="SUPFAM" id="SSF54637">
    <property type="entry name" value="Thioesterase/thiol ester dehydrase-isomerase"/>
    <property type="match status" value="2"/>
</dbReference>
<protein>
    <recommendedName>
        <fullName evidence="7">Acyl-CoA thioesterase 2</fullName>
        <ecNumber evidence="5">3.1.2.20</ecNumber>
    </recommendedName>
    <alternativeName>
        <fullName evidence="8">Thioesterase II</fullName>
    </alternativeName>
</protein>
<dbReference type="PANTHER" id="PTHR11066:SF34">
    <property type="entry name" value="ACYL-COENZYME A THIOESTERASE 8"/>
    <property type="match status" value="1"/>
</dbReference>
<accession>A0A1I4FDT7</accession>
<dbReference type="AlphaFoldDB" id="A0A1I4FDT7"/>
<dbReference type="CDD" id="cd03445">
    <property type="entry name" value="Thioesterase_II_repeat2"/>
    <property type="match status" value="1"/>
</dbReference>
<dbReference type="OrthoDB" id="9781019at2"/>
<dbReference type="CDD" id="cd03444">
    <property type="entry name" value="Thioesterase_II_repeat1"/>
    <property type="match status" value="1"/>
</dbReference>
<sequence>MTDATTDALTDAVAELIAILDLERLEVDLFRGQNPKTGWRRVFGGQVVAQALVAATRTVPDDRPAHSLHAYFMLPGDPRAPIVYEVERIRDGRSFTTRRVKAIQHGRAIFATTISYQVSEGGFEHQPAMPDVAGPDGLLDGKALAASGATGMPEAVAAYFGRERPIELRPVDLDRYIARRKDGAPPEPVFNVWLRAASALPDDPALHRAVLAYASDMTLLDVSLIPHASSVFDPNIQAASLDHALWFHRPVRVDDWLLYAQDSPAAGGARGFARGQIFDRAGNLVASVAQEGLIRPHGG</sequence>
<dbReference type="InterPro" id="IPR029069">
    <property type="entry name" value="HotDog_dom_sf"/>
</dbReference>
<comment type="similarity">
    <text evidence="1">Belongs to the C/M/P thioester hydrolase family.</text>
</comment>
<dbReference type="RefSeq" id="WP_092036432.1">
    <property type="nucleotide sequence ID" value="NZ_FOTK01000001.1"/>
</dbReference>
<evidence type="ECO:0000313" key="11">
    <source>
        <dbReference type="EMBL" id="SFL16112.1"/>
    </source>
</evidence>
<dbReference type="EMBL" id="FOTK01000001">
    <property type="protein sequence ID" value="SFL16112.1"/>
    <property type="molecule type" value="Genomic_DNA"/>
</dbReference>
<keyword evidence="4" id="KW-0443">Lipid metabolism</keyword>
<proteinExistence type="inferred from homology"/>
<evidence type="ECO:0000256" key="2">
    <source>
        <dbReference type="ARBA" id="ARBA00011881"/>
    </source>
</evidence>
<evidence type="ECO:0000313" key="12">
    <source>
        <dbReference type="Proteomes" id="UP000199048"/>
    </source>
</evidence>
<dbReference type="InterPro" id="IPR003703">
    <property type="entry name" value="Acyl_CoA_thio"/>
</dbReference>
<dbReference type="GO" id="GO:0009062">
    <property type="term" value="P:fatty acid catabolic process"/>
    <property type="evidence" value="ECO:0007669"/>
    <property type="project" value="TreeGrafter"/>
</dbReference>
<dbReference type="GO" id="GO:0047617">
    <property type="term" value="F:fatty acyl-CoA hydrolase activity"/>
    <property type="evidence" value="ECO:0007669"/>
    <property type="project" value="UniProtKB-EC"/>
</dbReference>
<dbReference type="Proteomes" id="UP000199048">
    <property type="component" value="Unassembled WGS sequence"/>
</dbReference>
<evidence type="ECO:0000256" key="1">
    <source>
        <dbReference type="ARBA" id="ARBA00006538"/>
    </source>
</evidence>
<dbReference type="GO" id="GO:0006637">
    <property type="term" value="P:acyl-CoA metabolic process"/>
    <property type="evidence" value="ECO:0007669"/>
    <property type="project" value="InterPro"/>
</dbReference>
<dbReference type="Gene3D" id="2.40.160.210">
    <property type="entry name" value="Acyl-CoA thioesterase, double hotdog domain"/>
    <property type="match status" value="1"/>
</dbReference>
<dbReference type="Pfam" id="PF02551">
    <property type="entry name" value="Acyl_CoA_thio"/>
    <property type="match status" value="1"/>
</dbReference>
<evidence type="ECO:0000256" key="8">
    <source>
        <dbReference type="ARBA" id="ARBA00079653"/>
    </source>
</evidence>
<dbReference type="InterPro" id="IPR025652">
    <property type="entry name" value="TesB_C"/>
</dbReference>
<gene>
    <name evidence="11" type="ORF">SAMN05192568_1001273</name>
</gene>
<evidence type="ECO:0000256" key="4">
    <source>
        <dbReference type="ARBA" id="ARBA00023098"/>
    </source>
</evidence>
<organism evidence="11 12">
    <name type="scientific">Methylobacterium pseudosasicola</name>
    <dbReference type="NCBI Taxonomy" id="582667"/>
    <lineage>
        <taxon>Bacteria</taxon>
        <taxon>Pseudomonadati</taxon>
        <taxon>Pseudomonadota</taxon>
        <taxon>Alphaproteobacteria</taxon>
        <taxon>Hyphomicrobiales</taxon>
        <taxon>Methylobacteriaceae</taxon>
        <taxon>Methylobacterium</taxon>
    </lineage>
</organism>
<dbReference type="FunFam" id="2.40.160.210:FF:000001">
    <property type="entry name" value="Acyl-CoA thioesterase II"/>
    <property type="match status" value="1"/>
</dbReference>